<feature type="signal peptide" evidence="2">
    <location>
        <begin position="1"/>
        <end position="31"/>
    </location>
</feature>
<proteinExistence type="predicted"/>
<evidence type="ECO:0000313" key="4">
    <source>
        <dbReference type="Proteomes" id="UP000030907"/>
    </source>
</evidence>
<evidence type="ECO:0000256" key="1">
    <source>
        <dbReference type="SAM" id="MobiDB-lite"/>
    </source>
</evidence>
<name>A0A0A7PQ71_9SPHN</name>
<dbReference type="Proteomes" id="UP000030907">
    <property type="component" value="Chromosome"/>
</dbReference>
<feature type="region of interest" description="Disordered" evidence="1">
    <location>
        <begin position="143"/>
        <end position="173"/>
    </location>
</feature>
<keyword evidence="4" id="KW-1185">Reference proteome</keyword>
<dbReference type="STRING" id="1515612.SKP52_16135"/>
<reference evidence="3 4" key="1">
    <citation type="journal article" date="2015" name="Int. J. Syst. Evol. Microbiol.">
        <title>Description of Sphingopyxis fribergensis sp. nov. - a soil bacterium with the ability to degrade styrene and phenylacetic acid.</title>
        <authorList>
            <person name="Oelschlagel M."/>
            <person name="Ruckert C."/>
            <person name="Kalinowski J."/>
            <person name="Schmidt G."/>
            <person name="Schlomann M."/>
            <person name="Tischler D."/>
        </authorList>
    </citation>
    <scope>NUCLEOTIDE SEQUENCE [LARGE SCALE GENOMIC DNA]</scope>
    <source>
        <strain evidence="3 4">Kp5.2</strain>
    </source>
</reference>
<evidence type="ECO:0000256" key="2">
    <source>
        <dbReference type="SAM" id="SignalP"/>
    </source>
</evidence>
<feature type="chain" id="PRO_5002032414" description="Secreted protein" evidence="2">
    <location>
        <begin position="32"/>
        <end position="478"/>
    </location>
</feature>
<dbReference type="EMBL" id="CP009122">
    <property type="protein sequence ID" value="AJA10102.1"/>
    <property type="molecule type" value="Genomic_DNA"/>
</dbReference>
<accession>A0A0A7PQ71</accession>
<dbReference type="OrthoDB" id="5297564at2"/>
<dbReference type="SUPFAM" id="SSF56925">
    <property type="entry name" value="OMPA-like"/>
    <property type="match status" value="1"/>
</dbReference>
<dbReference type="KEGG" id="sphk:SKP52_16135"/>
<dbReference type="RefSeq" id="WP_148309162.1">
    <property type="nucleotide sequence ID" value="NZ_CP009122.1"/>
</dbReference>
<organism evidence="3 4">
    <name type="scientific">Sphingopyxis fribergensis</name>
    <dbReference type="NCBI Taxonomy" id="1515612"/>
    <lineage>
        <taxon>Bacteria</taxon>
        <taxon>Pseudomonadati</taxon>
        <taxon>Pseudomonadota</taxon>
        <taxon>Alphaproteobacteria</taxon>
        <taxon>Sphingomonadales</taxon>
        <taxon>Sphingomonadaceae</taxon>
        <taxon>Sphingopyxis</taxon>
    </lineage>
</organism>
<protein>
    <recommendedName>
        <fullName evidence="5">Secreted protein</fullName>
    </recommendedName>
</protein>
<dbReference type="InterPro" id="IPR011250">
    <property type="entry name" value="OMP/PagP_B-barrel"/>
</dbReference>
<dbReference type="HOGENOM" id="CLU_041778_0_0_5"/>
<keyword evidence="2" id="KW-0732">Signal</keyword>
<dbReference type="AlphaFoldDB" id="A0A0A7PQ71"/>
<gene>
    <name evidence="3" type="ORF">SKP52_16135</name>
</gene>
<evidence type="ECO:0008006" key="5">
    <source>
        <dbReference type="Google" id="ProtNLM"/>
    </source>
</evidence>
<evidence type="ECO:0000313" key="3">
    <source>
        <dbReference type="EMBL" id="AJA10102.1"/>
    </source>
</evidence>
<sequence length="478" mass="51410">MSNLIVSPVLRHVGVAAVGLSAIFSPSQANAHETPALECLCDALPFLDTAPIWNAAVAGAGAAAESPPAASVESEIDVQRRILAEQRALIDQQNVMLVEQRQQIVKMQGQLITQQAQIDRLSSFALAEAPLEMFRGTGMGQGVAGPALPGPGSDAVALPDAPVGEAPPPGESTTERVAAVPEGQGVLTRAGHFIFEPSFEYTRSSTNRLVFRGIELIPGIQIGLIEATDADRDTLVGTASMRYGISDRLEAEVRIPYLYRNDRIEVVQQRDEGIVRSIALREDGVGDAEFSLRYQFNRPVGQKPIFVGTLRVKSDTGKGPFEVGYDEFGVATGLATGSGFWAVQPGLNFLMPSDPAVIYGGVAYLYHIPRDVNELVGDVLIGRVDPGDAVSANIGFGFALNPRFSFSLGYRHNYIFPTKTEIGDTNQKSNYIHVGSLNFGMSYRLTERDVLNMGFEIGVTEDAPDVSITLRMPFGGKI</sequence>